<keyword evidence="1" id="KW-0472">Membrane</keyword>
<name>S5THE9_9CORY</name>
<evidence type="ECO:0000256" key="1">
    <source>
        <dbReference type="SAM" id="Phobius"/>
    </source>
</evidence>
<dbReference type="STRING" id="1224163.B841_04385"/>
<dbReference type="EMBL" id="CP003924">
    <property type="protein sequence ID" value="AGS34356.1"/>
    <property type="molecule type" value="Genomic_DNA"/>
</dbReference>
<feature type="transmembrane region" description="Helical" evidence="1">
    <location>
        <begin position="233"/>
        <end position="254"/>
    </location>
</feature>
<dbReference type="PATRIC" id="fig|1224163.3.peg.876"/>
<dbReference type="Proteomes" id="UP000015388">
    <property type="component" value="Chromosome"/>
</dbReference>
<feature type="transmembrane region" description="Helical" evidence="1">
    <location>
        <begin position="360"/>
        <end position="380"/>
    </location>
</feature>
<sequence length="412" mass="43061">MTDTDLTQPEQHNARRFIWANGLQGVGDQLVNAKTVLPWLLQAAGAPGFFTAMLVPVRESGSMLPQAALTPWVTHHRSRKRIWLLGSAGQAVAAAFIALAALFMRGWALGVSVVALLALLAVFRSLCSLAGKDVMGRTLHKGVRGKITGRATALAGGVALVFGLLLSLLQGSLPDWALAGLIGLGALGWFLATAVFTTIQEPVPDDEPQGLNTRWWSDTWSLFTGDAQFRAFVIVRSLLLVSALSTAFVVTLSQEIGHDLTGVGLFVVASSLASLVGGRISGAWSDLSSRNVMAGGSAVASVTILAVVAAAHFAPDTVGAWGLPLGFFLIQLAHTAVRVGRKTYLVDMAEGDQRTRYTGAANTMMGVILLLMGFVSGLIALAGSTAALLFLAGTGFVGVLAAGRMDDVSAKK</sequence>
<dbReference type="InterPro" id="IPR036259">
    <property type="entry name" value="MFS_trans_sf"/>
</dbReference>
<feature type="transmembrane region" description="Helical" evidence="1">
    <location>
        <begin position="386"/>
        <end position="403"/>
    </location>
</feature>
<gene>
    <name evidence="2" type="ORF">B841_04385</name>
</gene>
<dbReference type="Gene3D" id="1.20.1250.20">
    <property type="entry name" value="MFS general substrate transporter like domains"/>
    <property type="match status" value="1"/>
</dbReference>
<dbReference type="KEGG" id="cmd:B841_04385"/>
<keyword evidence="1" id="KW-0812">Transmembrane</keyword>
<feature type="transmembrane region" description="Helical" evidence="1">
    <location>
        <begin position="260"/>
        <end position="280"/>
    </location>
</feature>
<dbReference type="RefSeq" id="WP_020934289.1">
    <property type="nucleotide sequence ID" value="NC_021915.1"/>
</dbReference>
<feature type="transmembrane region" description="Helical" evidence="1">
    <location>
        <begin position="82"/>
        <end position="103"/>
    </location>
</feature>
<feature type="transmembrane region" description="Helical" evidence="1">
    <location>
        <begin position="151"/>
        <end position="170"/>
    </location>
</feature>
<dbReference type="PANTHER" id="PTHR23526">
    <property type="entry name" value="INTEGRAL MEMBRANE TRANSPORT PROTEIN-RELATED"/>
    <property type="match status" value="1"/>
</dbReference>
<dbReference type="AlphaFoldDB" id="S5THE9"/>
<dbReference type="eggNOG" id="COG2814">
    <property type="taxonomic scope" value="Bacteria"/>
</dbReference>
<dbReference type="GO" id="GO:0022857">
    <property type="term" value="F:transmembrane transporter activity"/>
    <property type="evidence" value="ECO:0007669"/>
    <property type="project" value="InterPro"/>
</dbReference>
<feature type="transmembrane region" description="Helical" evidence="1">
    <location>
        <begin position="176"/>
        <end position="199"/>
    </location>
</feature>
<feature type="transmembrane region" description="Helical" evidence="1">
    <location>
        <begin position="292"/>
        <end position="314"/>
    </location>
</feature>
<dbReference type="InterPro" id="IPR011701">
    <property type="entry name" value="MFS"/>
</dbReference>
<dbReference type="HOGENOM" id="CLU_051156_0_0_11"/>
<proteinExistence type="predicted"/>
<dbReference type="InterPro" id="IPR052528">
    <property type="entry name" value="Sugar_transport-like"/>
</dbReference>
<accession>S5THE9</accession>
<protein>
    <recommendedName>
        <fullName evidence="4">Major facilitator superfamily permease</fullName>
    </recommendedName>
</protein>
<evidence type="ECO:0000313" key="3">
    <source>
        <dbReference type="Proteomes" id="UP000015388"/>
    </source>
</evidence>
<keyword evidence="3" id="KW-1185">Reference proteome</keyword>
<organism evidence="2 3">
    <name type="scientific">Corynebacterium maris DSM 45190</name>
    <dbReference type="NCBI Taxonomy" id="1224163"/>
    <lineage>
        <taxon>Bacteria</taxon>
        <taxon>Bacillati</taxon>
        <taxon>Actinomycetota</taxon>
        <taxon>Actinomycetes</taxon>
        <taxon>Mycobacteriales</taxon>
        <taxon>Corynebacteriaceae</taxon>
        <taxon>Corynebacterium</taxon>
    </lineage>
</organism>
<dbReference type="Pfam" id="PF07690">
    <property type="entry name" value="MFS_1"/>
    <property type="match status" value="1"/>
</dbReference>
<reference evidence="2 3" key="1">
    <citation type="submission" date="2012-11" db="EMBL/GenBank/DDBJ databases">
        <title>The complete genome sequence of Corynebacterium maris Coryn-1 (=DSM 45190).</title>
        <authorList>
            <person name="Schaffert L."/>
            <person name="Albersmeier A."/>
            <person name="Kalinowski J."/>
            <person name="Ruckert C."/>
        </authorList>
    </citation>
    <scope>NUCLEOTIDE SEQUENCE [LARGE SCALE GENOMIC DNA]</scope>
    <source>
        <strain evidence="3">Coryn-1</strain>
    </source>
</reference>
<dbReference type="SUPFAM" id="SSF103473">
    <property type="entry name" value="MFS general substrate transporter"/>
    <property type="match status" value="1"/>
</dbReference>
<dbReference type="PANTHER" id="PTHR23526:SF4">
    <property type="entry name" value="INTEGRAL MEMBRANE TRANSPORT PROTEIN"/>
    <property type="match status" value="1"/>
</dbReference>
<evidence type="ECO:0000313" key="2">
    <source>
        <dbReference type="EMBL" id="AGS34356.1"/>
    </source>
</evidence>
<dbReference type="OrthoDB" id="1117124at2"/>
<evidence type="ECO:0008006" key="4">
    <source>
        <dbReference type="Google" id="ProtNLM"/>
    </source>
</evidence>
<keyword evidence="1" id="KW-1133">Transmembrane helix</keyword>
<feature type="transmembrane region" description="Helical" evidence="1">
    <location>
        <begin position="109"/>
        <end position="130"/>
    </location>
</feature>
<feature type="transmembrane region" description="Helical" evidence="1">
    <location>
        <begin position="320"/>
        <end position="339"/>
    </location>
</feature>